<dbReference type="GO" id="GO:0005739">
    <property type="term" value="C:mitochondrion"/>
    <property type="evidence" value="ECO:0007669"/>
    <property type="project" value="TreeGrafter"/>
</dbReference>
<dbReference type="InterPro" id="IPR011990">
    <property type="entry name" value="TPR-like_helical_dom_sf"/>
</dbReference>
<reference evidence="4 5" key="2">
    <citation type="journal article" date="2019" name="G3 (Bethesda)">
        <title>Hybrid Assembly of the Genome of the Entomopathogenic Nematode Steinernema carpocapsae Identifies the X-Chromosome.</title>
        <authorList>
            <person name="Serra L."/>
            <person name="Macchietto M."/>
            <person name="Macias-Munoz A."/>
            <person name="McGill C.J."/>
            <person name="Rodriguez I.M."/>
            <person name="Rodriguez B."/>
            <person name="Murad R."/>
            <person name="Mortazavi A."/>
        </authorList>
    </citation>
    <scope>NUCLEOTIDE SEQUENCE [LARGE SCALE GENOMIC DNA]</scope>
    <source>
        <strain evidence="4 5">ALL</strain>
    </source>
</reference>
<organism evidence="4 5">
    <name type="scientific">Steinernema carpocapsae</name>
    <name type="common">Entomopathogenic nematode</name>
    <dbReference type="NCBI Taxonomy" id="34508"/>
    <lineage>
        <taxon>Eukaryota</taxon>
        <taxon>Metazoa</taxon>
        <taxon>Ecdysozoa</taxon>
        <taxon>Nematoda</taxon>
        <taxon>Chromadorea</taxon>
        <taxon>Rhabditida</taxon>
        <taxon>Tylenchina</taxon>
        <taxon>Panagrolaimomorpha</taxon>
        <taxon>Strongyloidoidea</taxon>
        <taxon>Steinernematidae</taxon>
        <taxon>Steinernema</taxon>
    </lineage>
</organism>
<keyword evidence="5" id="KW-1185">Reference proteome</keyword>
<evidence type="ECO:0000259" key="3">
    <source>
        <dbReference type="Pfam" id="PF23276"/>
    </source>
</evidence>
<dbReference type="OrthoDB" id="185373at2759"/>
<gene>
    <name evidence="4" type="ORF">L596_028133</name>
</gene>
<dbReference type="AlphaFoldDB" id="A0A4U5LXM7"/>
<dbReference type="InterPro" id="IPR033490">
    <property type="entry name" value="LRP130"/>
</dbReference>
<dbReference type="PANTHER" id="PTHR46669">
    <property type="entry name" value="LEUCINE-RICH PPR MOTIF-CONTAINING PROTEIN, MITOCHONDRIAL"/>
    <property type="match status" value="1"/>
</dbReference>
<accession>A0A4U5LXM7</accession>
<dbReference type="Gene3D" id="1.25.40.10">
    <property type="entry name" value="Tetratricopeptide repeat domain"/>
    <property type="match status" value="1"/>
</dbReference>
<reference evidence="4 5" key="1">
    <citation type="journal article" date="2015" name="Genome Biol.">
        <title>Comparative genomics of Steinernema reveals deeply conserved gene regulatory networks.</title>
        <authorList>
            <person name="Dillman A.R."/>
            <person name="Macchietto M."/>
            <person name="Porter C.F."/>
            <person name="Rogers A."/>
            <person name="Williams B."/>
            <person name="Antoshechkin I."/>
            <person name="Lee M.M."/>
            <person name="Goodwin Z."/>
            <person name="Lu X."/>
            <person name="Lewis E.E."/>
            <person name="Goodrich-Blair H."/>
            <person name="Stock S.P."/>
            <person name="Adams B.J."/>
            <person name="Sternberg P.W."/>
            <person name="Mortazavi A."/>
        </authorList>
    </citation>
    <scope>NUCLEOTIDE SEQUENCE [LARGE SCALE GENOMIC DNA]</scope>
    <source>
        <strain evidence="4 5">ALL</strain>
    </source>
</reference>
<dbReference type="GO" id="GO:0003730">
    <property type="term" value="F:mRNA 3'-UTR binding"/>
    <property type="evidence" value="ECO:0007669"/>
    <property type="project" value="TreeGrafter"/>
</dbReference>
<evidence type="ECO:0000256" key="2">
    <source>
        <dbReference type="SAM" id="MobiDB-lite"/>
    </source>
</evidence>
<feature type="region of interest" description="Disordered" evidence="2">
    <location>
        <begin position="21"/>
        <end position="49"/>
    </location>
</feature>
<feature type="compositionally biased region" description="Basic and acidic residues" evidence="2">
    <location>
        <begin position="30"/>
        <end position="45"/>
    </location>
</feature>
<dbReference type="GO" id="GO:0070129">
    <property type="term" value="P:regulation of mitochondrial translation"/>
    <property type="evidence" value="ECO:0007669"/>
    <property type="project" value="TreeGrafter"/>
</dbReference>
<dbReference type="Pfam" id="PF23276">
    <property type="entry name" value="TPR_24"/>
    <property type="match status" value="1"/>
</dbReference>
<dbReference type="STRING" id="34508.A0A4U5LXM7"/>
<evidence type="ECO:0000313" key="4">
    <source>
        <dbReference type="EMBL" id="TKR60953.1"/>
    </source>
</evidence>
<feature type="domain" description="Pentatricopeptide repeat-containing protein-mitochondrial" evidence="3">
    <location>
        <begin position="149"/>
        <end position="257"/>
    </location>
</feature>
<sequence length="536" mass="59893">MSVGHGLCCQAEKGVRSLRARIPRSRRPRPGREFPTPKDGVDGEAPKGFFGEQDENIRGDFRRVFFGSFHSSLNSDSFRLAWQDYVVQGVLDRIVILASQNPAEIKHAPPICPPEQIYQADRKVRSHHGDLDPKLLVASRLENEQDVDALAVLEELDSANIEPTADTFAFLAEAFAVKGDINGVKSVVSLMKDSGIPVSEKVLQSMVYALTHSGDRTQAAGVIKAFESHASISAFNLRLAEIRALAALGDLQGVVEVVADIASDQRMKTSDTQALLMHALCQLVIKGKHDAVERLKPFITRFSEESKEPGMAEKVYLLRLLRETLVKRDYESAAVLDSLFGSSFEDSRTFTFMKHLKSSVNDRNVEPSTLYKRSSIVKSLGHGEQPFLVVMERALIENNRKLFNDLYSLLVVDEDFTEMLVERPHLAYPLAVKLVNQIHSAASVEVKSQKCLELCKLLFSQSQGIDFDAANNFVFRAVEKGHSFETYRGLAHCKQFRNSIACSIVDRMMMRSKNLLLQAKTNTLTHDLRENANRSI</sequence>
<dbReference type="PANTHER" id="PTHR46669:SF1">
    <property type="entry name" value="LEUCINE-RICH PPR MOTIF-CONTAINING PROTEIN, MITOCHONDRIAL"/>
    <property type="match status" value="1"/>
</dbReference>
<dbReference type="GO" id="GO:0005634">
    <property type="term" value="C:nucleus"/>
    <property type="evidence" value="ECO:0007669"/>
    <property type="project" value="TreeGrafter"/>
</dbReference>
<dbReference type="EMBL" id="AZBU02000011">
    <property type="protein sequence ID" value="TKR60953.1"/>
    <property type="molecule type" value="Genomic_DNA"/>
</dbReference>
<proteinExistence type="predicted"/>
<comment type="caution">
    <text evidence="4">The sequence shown here is derived from an EMBL/GenBank/DDBJ whole genome shotgun (WGS) entry which is preliminary data.</text>
</comment>
<dbReference type="InterPro" id="IPR057027">
    <property type="entry name" value="TPR_mt"/>
</dbReference>
<name>A0A4U5LXM7_STECR</name>
<keyword evidence="1" id="KW-0677">Repeat</keyword>
<evidence type="ECO:0000256" key="1">
    <source>
        <dbReference type="ARBA" id="ARBA00022737"/>
    </source>
</evidence>
<dbReference type="Proteomes" id="UP000298663">
    <property type="component" value="Unassembled WGS sequence"/>
</dbReference>
<evidence type="ECO:0000313" key="5">
    <source>
        <dbReference type="Proteomes" id="UP000298663"/>
    </source>
</evidence>
<protein>
    <recommendedName>
        <fullName evidence="3">Pentatricopeptide repeat-containing protein-mitochondrial domain-containing protein</fullName>
    </recommendedName>
</protein>